<feature type="compositionally biased region" description="Low complexity" evidence="1">
    <location>
        <begin position="755"/>
        <end position="768"/>
    </location>
</feature>
<feature type="region of interest" description="Disordered" evidence="1">
    <location>
        <begin position="482"/>
        <end position="510"/>
    </location>
</feature>
<sequence length="1021" mass="111870">MLSVQSPLQLAMSNDNLYDDAHASWNAWRGHTNLPTPPSSDPPRRLGATKQHFVVDHDYGRQQEHSTSTSGVQVSQQQHLTLPPIAHIDRHWPSSSPLTPPDDEMHASPISLSTWRDSKPGPSRLHSPMNPATSLFPASPSSSPEDDYERYERYDPTDEQPEMEDETESRDWDWGQERRHAGESDMDEQTRADDDYRRDQKSPGSGSSNPSAADWVTNPSQLSAHFIAEKTCEMVCYLWFSSSLGPRAAAASRARREHERAQRRRAKDASSHPHSPPFASRPLSNASTAALQFSASPEFISFMAKLLATTQVSQSVIVLSLHYIFRLKETNEFTLGKPGSEFRVAVCALMLANKFVDDNTYTNKTWSEVSGIALEELNKMEREFLLGVNFQLFVDAQTYDSWLNLLKGLVLTKEREFNRWRERRRMRVIVPRIRIPDSNNYVRQANQLQRARSTSPHHPRNYAYAPAYPFTFTVPSSSAAHLQASSQSHAQSQSAHCSPNRPITSKRTAADAFSPISASFDGVTRGGKRPTGLALDIPAALASASSASGFTERAGSVSAHPAFTYADSLRKLEKMSLATPIEPQSNSDAREVRAAEDTSVREDREQTLAAPYRGVDAARRPPPPHLYFYSLASSPLASSYAAVAAAPDSTQTSAGHTSSIDPNVSITEEPSAVKETVDVFPAGADRKARLRYADSHASTGYAHDYSYGYGQSIAQTQNNATGHQTAYLAPVLSTAHCSSVNLPSSSHLESHPHSHYAPSAAHHLSQPNQQLQQLPPLTLALSMRQPVRSPAVQAQGDRASPLPGFASLNAFATSYAYSHSQAQTQLRPQEHSSYSVQVYPTNDIPSQSTISRGYSAAPNPAPVVECAWSAPPSGTVDGVYAPAPRHVHTHGPVMQQQYSHPPYIQTSTYGSYASPAYTYPSQQQYARHSMTTEPVVSGAACTCQENSLPERAAFANAGPPGVAHFYPYARSGSLYGAEGYKDAYGAYSNAGKPVHQSYSTTASPEGPYMFGYDYSSGGRRF</sequence>
<name>A0A9Q5NDG0_SANBA</name>
<dbReference type="InterPro" id="IPR013922">
    <property type="entry name" value="Cyclin_PHO80-like"/>
</dbReference>
<dbReference type="AlphaFoldDB" id="A0A9Q5NDG0"/>
<evidence type="ECO:0000313" key="3">
    <source>
        <dbReference type="Proteomes" id="UP000757232"/>
    </source>
</evidence>
<dbReference type="CDD" id="cd20557">
    <property type="entry name" value="CYCLIN_ScPCL1-like"/>
    <property type="match status" value="1"/>
</dbReference>
<feature type="region of interest" description="Disordered" evidence="1">
    <location>
        <begin position="742"/>
        <end position="768"/>
    </location>
</feature>
<protein>
    <recommendedName>
        <fullName evidence="4">Cyclin</fullName>
    </recommendedName>
</protein>
<comment type="caution">
    <text evidence="2">The sequence shown here is derived from an EMBL/GenBank/DDBJ whole genome shotgun (WGS) entry which is preliminary data.</text>
</comment>
<dbReference type="EMBL" id="LNZH02000149">
    <property type="protein sequence ID" value="OCB89779.1"/>
    <property type="molecule type" value="Genomic_DNA"/>
</dbReference>
<evidence type="ECO:0000256" key="1">
    <source>
        <dbReference type="SAM" id="MobiDB-lite"/>
    </source>
</evidence>
<evidence type="ECO:0000313" key="2">
    <source>
        <dbReference type="EMBL" id="OCB89779.1"/>
    </source>
</evidence>
<dbReference type="Proteomes" id="UP000757232">
    <property type="component" value="Unassembled WGS sequence"/>
</dbReference>
<dbReference type="PANTHER" id="PTHR15615:SF27">
    <property type="entry name" value="PHO85 CYCLIN CLG1"/>
    <property type="match status" value="1"/>
</dbReference>
<feature type="compositionally biased region" description="Basic and acidic residues" evidence="1">
    <location>
        <begin position="169"/>
        <end position="201"/>
    </location>
</feature>
<feature type="compositionally biased region" description="Basic and acidic residues" evidence="1">
    <location>
        <begin position="588"/>
        <end position="604"/>
    </location>
</feature>
<proteinExistence type="predicted"/>
<dbReference type="GO" id="GO:0019901">
    <property type="term" value="F:protein kinase binding"/>
    <property type="evidence" value="ECO:0007669"/>
    <property type="project" value="InterPro"/>
</dbReference>
<dbReference type="GO" id="GO:0016538">
    <property type="term" value="F:cyclin-dependent protein serine/threonine kinase regulator activity"/>
    <property type="evidence" value="ECO:0007669"/>
    <property type="project" value="TreeGrafter"/>
</dbReference>
<reference evidence="2" key="1">
    <citation type="submission" date="2016-06" db="EMBL/GenBank/DDBJ databases">
        <title>Draft Genome sequence of the fungus Inonotus baumii.</title>
        <authorList>
            <person name="Zhu H."/>
            <person name="Lin W."/>
        </authorList>
    </citation>
    <scope>NUCLEOTIDE SEQUENCE</scope>
    <source>
        <strain evidence="2">821</strain>
    </source>
</reference>
<accession>A0A9Q5NDG0</accession>
<dbReference type="OrthoDB" id="244495at2759"/>
<dbReference type="GO" id="GO:0000307">
    <property type="term" value="C:cyclin-dependent protein kinase holoenzyme complex"/>
    <property type="evidence" value="ECO:0007669"/>
    <property type="project" value="TreeGrafter"/>
</dbReference>
<feature type="region of interest" description="Disordered" evidence="1">
    <location>
        <begin position="88"/>
        <end position="216"/>
    </location>
</feature>
<feature type="compositionally biased region" description="Acidic residues" evidence="1">
    <location>
        <begin position="157"/>
        <end position="168"/>
    </location>
</feature>
<dbReference type="Gene3D" id="1.10.472.10">
    <property type="entry name" value="Cyclin-like"/>
    <property type="match status" value="1"/>
</dbReference>
<dbReference type="PANTHER" id="PTHR15615">
    <property type="match status" value="1"/>
</dbReference>
<keyword evidence="3" id="KW-1185">Reference proteome</keyword>
<feature type="compositionally biased region" description="Low complexity" evidence="1">
    <location>
        <begin position="482"/>
        <end position="496"/>
    </location>
</feature>
<dbReference type="InterPro" id="IPR036915">
    <property type="entry name" value="Cyclin-like_sf"/>
</dbReference>
<dbReference type="SUPFAM" id="SSF47954">
    <property type="entry name" value="Cyclin-like"/>
    <property type="match status" value="1"/>
</dbReference>
<feature type="region of interest" description="Disordered" evidence="1">
    <location>
        <begin position="251"/>
        <end position="283"/>
    </location>
</feature>
<dbReference type="GO" id="GO:0005634">
    <property type="term" value="C:nucleus"/>
    <property type="evidence" value="ECO:0007669"/>
    <property type="project" value="TreeGrafter"/>
</dbReference>
<dbReference type="Pfam" id="PF08613">
    <property type="entry name" value="Cyclin"/>
    <property type="match status" value="1"/>
</dbReference>
<gene>
    <name evidence="2" type="ORF">A7U60_g3039</name>
</gene>
<organism evidence="2 3">
    <name type="scientific">Sanghuangporus baumii</name>
    <name type="common">Phellinus baumii</name>
    <dbReference type="NCBI Taxonomy" id="108892"/>
    <lineage>
        <taxon>Eukaryota</taxon>
        <taxon>Fungi</taxon>
        <taxon>Dikarya</taxon>
        <taxon>Basidiomycota</taxon>
        <taxon>Agaricomycotina</taxon>
        <taxon>Agaricomycetes</taxon>
        <taxon>Hymenochaetales</taxon>
        <taxon>Hymenochaetaceae</taxon>
        <taxon>Sanghuangporus</taxon>
    </lineage>
</organism>
<evidence type="ECO:0008006" key="4">
    <source>
        <dbReference type="Google" id="ProtNLM"/>
    </source>
</evidence>
<feature type="compositionally biased region" description="Low complexity" evidence="1">
    <location>
        <begin position="202"/>
        <end position="213"/>
    </location>
</feature>
<feature type="region of interest" description="Disordered" evidence="1">
    <location>
        <begin position="579"/>
        <end position="604"/>
    </location>
</feature>